<accession>A0A9W7XF12</accession>
<evidence type="ECO:0008006" key="3">
    <source>
        <dbReference type="Google" id="ProtNLM"/>
    </source>
</evidence>
<proteinExistence type="predicted"/>
<dbReference type="PANTHER" id="PTHR47169:SF2">
    <property type="entry name" value="OS01G0541250 PROTEIN"/>
    <property type="match status" value="1"/>
</dbReference>
<comment type="caution">
    <text evidence="1">The sequence shown here is derived from an EMBL/GenBank/DDBJ whole genome shotgun (WGS) entry which is preliminary data.</text>
</comment>
<dbReference type="Gene3D" id="3.30.420.10">
    <property type="entry name" value="Ribonuclease H-like superfamily/Ribonuclease H"/>
    <property type="match status" value="1"/>
</dbReference>
<reference evidence="1 2" key="1">
    <citation type="submission" date="2022-10" db="EMBL/GenBank/DDBJ databases">
        <title>WGS assembly of Paspalum vaginatum 540-79.</title>
        <authorList>
            <person name="Sun G."/>
            <person name="Wase N."/>
            <person name="Shu S."/>
            <person name="Jenkins J."/>
            <person name="Zhou B."/>
            <person name="Torres-Rodriguez J."/>
            <person name="Chen C."/>
            <person name="Sandor L."/>
            <person name="Plott C."/>
            <person name="Yoshinga Y."/>
            <person name="Daum C."/>
            <person name="Qi P."/>
            <person name="Barry K."/>
            <person name="Lipzen A."/>
            <person name="Berry L."/>
            <person name="Pedersen C."/>
            <person name="Gottilla T."/>
            <person name="Foltz A."/>
            <person name="Yu H."/>
            <person name="O'Malley R."/>
            <person name="Zhang C."/>
            <person name="Devos K."/>
            <person name="Sigmon B."/>
            <person name="Yu B."/>
            <person name="Obata T."/>
            <person name="Schmutz J."/>
            <person name="Schnable J."/>
        </authorList>
    </citation>
    <scope>NUCLEOTIDE SEQUENCE [LARGE SCALE GENOMIC DNA]</scope>
    <source>
        <strain evidence="2">cv. 540-79</strain>
    </source>
</reference>
<organism evidence="1 2">
    <name type="scientific">Paspalum vaginatum</name>
    <name type="common">seashore paspalum</name>
    <dbReference type="NCBI Taxonomy" id="158149"/>
    <lineage>
        <taxon>Eukaryota</taxon>
        <taxon>Viridiplantae</taxon>
        <taxon>Streptophyta</taxon>
        <taxon>Embryophyta</taxon>
        <taxon>Tracheophyta</taxon>
        <taxon>Spermatophyta</taxon>
        <taxon>Magnoliopsida</taxon>
        <taxon>Liliopsida</taxon>
        <taxon>Poales</taxon>
        <taxon>Poaceae</taxon>
        <taxon>PACMAD clade</taxon>
        <taxon>Panicoideae</taxon>
        <taxon>Andropogonodae</taxon>
        <taxon>Paspaleae</taxon>
        <taxon>Paspalinae</taxon>
        <taxon>Paspalum</taxon>
    </lineage>
</organism>
<dbReference type="OrthoDB" id="672555at2759"/>
<dbReference type="InterPro" id="IPR036397">
    <property type="entry name" value="RNaseH_sf"/>
</dbReference>
<dbReference type="GO" id="GO:0003676">
    <property type="term" value="F:nucleic acid binding"/>
    <property type="evidence" value="ECO:0007669"/>
    <property type="project" value="InterPro"/>
</dbReference>
<protein>
    <recommendedName>
        <fullName evidence="3">Tc1-like transposase DDE domain-containing protein</fullName>
    </recommendedName>
</protein>
<name>A0A9W7XF12_9POAL</name>
<sequence>MEKWPAQERGATIFIQQDNAKTHAAVDDPVFCELASADGFDIRLMCQPPNSPDLNILDLGFFASLQSVYQKTSPKGVADIVQKVEEAYNNYSPNISNRIFLTHQSCMREIMRLNGSQHYPIPHLKKAALERKGILPISLTCDAEIVMQAVQYANE</sequence>
<dbReference type="EMBL" id="MU629419">
    <property type="protein sequence ID" value="KAJ1257371.1"/>
    <property type="molecule type" value="Genomic_DNA"/>
</dbReference>
<evidence type="ECO:0000313" key="1">
    <source>
        <dbReference type="EMBL" id="KAJ1257371.1"/>
    </source>
</evidence>
<dbReference type="Proteomes" id="UP001164776">
    <property type="component" value="Unassembled WGS sequence"/>
</dbReference>
<dbReference type="PANTHER" id="PTHR47169">
    <property type="entry name" value="OS01G0541250 PROTEIN"/>
    <property type="match status" value="1"/>
</dbReference>
<dbReference type="AlphaFoldDB" id="A0A9W7XF12"/>
<gene>
    <name evidence="1" type="ORF">BS78_K075900</name>
</gene>
<evidence type="ECO:0000313" key="2">
    <source>
        <dbReference type="Proteomes" id="UP001164776"/>
    </source>
</evidence>
<keyword evidence="2" id="KW-1185">Reference proteome</keyword>